<keyword evidence="3" id="KW-1185">Reference proteome</keyword>
<evidence type="ECO:0008006" key="4">
    <source>
        <dbReference type="Google" id="ProtNLM"/>
    </source>
</evidence>
<evidence type="ECO:0000313" key="3">
    <source>
        <dbReference type="Proteomes" id="UP001275440"/>
    </source>
</evidence>
<gene>
    <name evidence="2" type="ORF">F8M49_14245</name>
</gene>
<reference evidence="2 3" key="1">
    <citation type="submission" date="2019-10" db="EMBL/GenBank/DDBJ databases">
        <title>Draft Genome Assembly of Rhodococcus zopfii DSM44189.</title>
        <authorList>
            <person name="Sutton J.M."/>
            <person name="Akob D.M."/>
            <person name="Bushman T.J."/>
        </authorList>
    </citation>
    <scope>NUCLEOTIDE SEQUENCE [LARGE SCALE GENOMIC DNA]</scope>
    <source>
        <strain evidence="2 3">DSM 44189</strain>
    </source>
</reference>
<name>A0ABU3WQD9_9NOCA</name>
<evidence type="ECO:0000313" key="2">
    <source>
        <dbReference type="EMBL" id="MDV2476217.1"/>
    </source>
</evidence>
<keyword evidence="1" id="KW-0732">Signal</keyword>
<feature type="chain" id="PRO_5045764454" description="Lipoprotein" evidence="1">
    <location>
        <begin position="20"/>
        <end position="264"/>
    </location>
</feature>
<evidence type="ECO:0000256" key="1">
    <source>
        <dbReference type="SAM" id="SignalP"/>
    </source>
</evidence>
<dbReference type="Proteomes" id="UP001275440">
    <property type="component" value="Unassembled WGS sequence"/>
</dbReference>
<feature type="signal peptide" evidence="1">
    <location>
        <begin position="1"/>
        <end position="19"/>
    </location>
</feature>
<sequence>MAELRAMVLPISMCVLASACTTGNLQDPSTAPQSAPEQNVPYSQIWSANSGIDLFSRGAELVRAALEAGTYASYYSLGTTFPGYRDAVGGPLHFDDAEILPALVPNGRGDNELGLWTDHYHIASLTETPTEIVADVCDYRQRPTEVTKSSNAQVGFPWVVHLRNTTDTPGLPGIPDTDPDTSDPRALRVPDWNVFGRWQITKLHAGGRDWKGTAPEECTNWWLQRFPGSNATDDGNVLVPAGTVVPGVPVAQQYPEWIGPSEPQ</sequence>
<proteinExistence type="predicted"/>
<accession>A0ABU3WQD9</accession>
<protein>
    <recommendedName>
        <fullName evidence="4">Lipoprotein</fullName>
    </recommendedName>
</protein>
<organism evidence="2 3">
    <name type="scientific">Rhodococcus zopfii</name>
    <dbReference type="NCBI Taxonomy" id="43772"/>
    <lineage>
        <taxon>Bacteria</taxon>
        <taxon>Bacillati</taxon>
        <taxon>Actinomycetota</taxon>
        <taxon>Actinomycetes</taxon>
        <taxon>Mycobacteriales</taxon>
        <taxon>Nocardiaceae</taxon>
        <taxon>Rhodococcus</taxon>
    </lineage>
</organism>
<dbReference type="EMBL" id="WBMO01000001">
    <property type="protein sequence ID" value="MDV2476217.1"/>
    <property type="molecule type" value="Genomic_DNA"/>
</dbReference>
<comment type="caution">
    <text evidence="2">The sequence shown here is derived from an EMBL/GenBank/DDBJ whole genome shotgun (WGS) entry which is preliminary data.</text>
</comment>
<dbReference type="PROSITE" id="PS51257">
    <property type="entry name" value="PROKAR_LIPOPROTEIN"/>
    <property type="match status" value="1"/>
</dbReference>